<evidence type="ECO:0000256" key="1">
    <source>
        <dbReference type="ARBA" id="ARBA00022723"/>
    </source>
</evidence>
<dbReference type="OrthoDB" id="7374658at2"/>
<dbReference type="Pfam" id="PF13669">
    <property type="entry name" value="Glyoxalase_4"/>
    <property type="match status" value="1"/>
</dbReference>
<dbReference type="Gene3D" id="3.10.180.10">
    <property type="entry name" value="2,3-Dihydroxybiphenyl 1,2-Dioxygenase, domain 1"/>
    <property type="match status" value="1"/>
</dbReference>
<organism evidence="3 4">
    <name type="scientific">Parvibaculum lavamentivorans (strain DS-1 / DSM 13023 / NCIMB 13966)</name>
    <dbReference type="NCBI Taxonomy" id="402881"/>
    <lineage>
        <taxon>Bacteria</taxon>
        <taxon>Pseudomonadati</taxon>
        <taxon>Pseudomonadota</taxon>
        <taxon>Alphaproteobacteria</taxon>
        <taxon>Hyphomicrobiales</taxon>
        <taxon>Parvibaculaceae</taxon>
        <taxon>Parvibaculum</taxon>
    </lineage>
</organism>
<proteinExistence type="predicted"/>
<dbReference type="PROSITE" id="PS51819">
    <property type="entry name" value="VOC"/>
    <property type="match status" value="1"/>
</dbReference>
<name>A7HUJ7_PARL1</name>
<protein>
    <recommendedName>
        <fullName evidence="2">VOC domain-containing protein</fullName>
    </recommendedName>
</protein>
<dbReference type="InterPro" id="IPR029068">
    <property type="entry name" value="Glyas_Bleomycin-R_OHBP_Dase"/>
</dbReference>
<dbReference type="GO" id="GO:0046872">
    <property type="term" value="F:metal ion binding"/>
    <property type="evidence" value="ECO:0007669"/>
    <property type="project" value="UniProtKB-KW"/>
</dbReference>
<dbReference type="InterPro" id="IPR037523">
    <property type="entry name" value="VOC_core"/>
</dbReference>
<dbReference type="PANTHER" id="PTHR43048:SF3">
    <property type="entry name" value="METHYLMALONYL-COA EPIMERASE, MITOCHONDRIAL"/>
    <property type="match status" value="1"/>
</dbReference>
<dbReference type="PANTHER" id="PTHR43048">
    <property type="entry name" value="METHYLMALONYL-COA EPIMERASE"/>
    <property type="match status" value="1"/>
</dbReference>
<sequence length="288" mass="30859">MLSRIDRVQLAVPDIKKASQGWVDILGAEPEGEDRISGLAAKRLTLRIGTGAVELLEPDGTGKIADAVARRGGHLYAAGAASADLPALEARLRGKGIAPLSEGGQLHLDVADTGIEGLRVVLSGDEARAPAGLIDFLYEATLLSADTPGVARQLNELFGLDGGNYSEIVSDKFGYRGTLTLFKKDKLDRLEVIEPTTPGTTMDRYFRKFGQSLYMAFAETSQINLIAERAMAAGAGYTLDRPTDRSPHLPSDQLWLHPAALGGMMLGLSRPSMAWFWSGKPERVEAVA</sequence>
<accession>A7HUJ7</accession>
<dbReference type="GO" id="GO:0046491">
    <property type="term" value="P:L-methylmalonyl-CoA metabolic process"/>
    <property type="evidence" value="ECO:0007669"/>
    <property type="project" value="TreeGrafter"/>
</dbReference>
<evidence type="ECO:0000313" key="3">
    <source>
        <dbReference type="EMBL" id="ABS63580.1"/>
    </source>
</evidence>
<gene>
    <name evidence="3" type="ordered locus">Plav_1965</name>
</gene>
<dbReference type="STRING" id="402881.Plav_1965"/>
<feature type="domain" description="VOC" evidence="2">
    <location>
        <begin position="4"/>
        <end position="140"/>
    </location>
</feature>
<dbReference type="RefSeq" id="WP_012110876.1">
    <property type="nucleotide sequence ID" value="NC_009719.1"/>
</dbReference>
<dbReference type="SUPFAM" id="SSF54593">
    <property type="entry name" value="Glyoxalase/Bleomycin resistance protein/Dihydroxybiphenyl dioxygenase"/>
    <property type="match status" value="1"/>
</dbReference>
<keyword evidence="1" id="KW-0479">Metal-binding</keyword>
<keyword evidence="4" id="KW-1185">Reference proteome</keyword>
<dbReference type="KEGG" id="pla:Plav_1965"/>
<dbReference type="GO" id="GO:0004493">
    <property type="term" value="F:methylmalonyl-CoA epimerase activity"/>
    <property type="evidence" value="ECO:0007669"/>
    <property type="project" value="TreeGrafter"/>
</dbReference>
<reference evidence="3 4" key="1">
    <citation type="journal article" date="2011" name="Stand. Genomic Sci.">
        <title>Complete genome sequence of Parvibaculum lavamentivorans type strain (DS-1(T)).</title>
        <authorList>
            <person name="Schleheck D."/>
            <person name="Weiss M."/>
            <person name="Pitluck S."/>
            <person name="Bruce D."/>
            <person name="Land M.L."/>
            <person name="Han S."/>
            <person name="Saunders E."/>
            <person name="Tapia R."/>
            <person name="Detter C."/>
            <person name="Brettin T."/>
            <person name="Han J."/>
            <person name="Woyke T."/>
            <person name="Goodwin L."/>
            <person name="Pennacchio L."/>
            <person name="Nolan M."/>
            <person name="Cook A.M."/>
            <person name="Kjelleberg S."/>
            <person name="Thomas T."/>
        </authorList>
    </citation>
    <scope>NUCLEOTIDE SEQUENCE [LARGE SCALE GENOMIC DNA]</scope>
    <source>
        <strain evidence="4">DS-1 / DSM 13023 / NCIMB 13966</strain>
    </source>
</reference>
<evidence type="ECO:0000259" key="2">
    <source>
        <dbReference type="PROSITE" id="PS51819"/>
    </source>
</evidence>
<dbReference type="eggNOG" id="COG0346">
    <property type="taxonomic scope" value="Bacteria"/>
</dbReference>
<dbReference type="EMBL" id="CP000774">
    <property type="protein sequence ID" value="ABS63580.1"/>
    <property type="molecule type" value="Genomic_DNA"/>
</dbReference>
<evidence type="ECO:0000313" key="4">
    <source>
        <dbReference type="Proteomes" id="UP000006377"/>
    </source>
</evidence>
<dbReference type="InterPro" id="IPR051785">
    <property type="entry name" value="MMCE/EMCE_epimerase"/>
</dbReference>
<dbReference type="Proteomes" id="UP000006377">
    <property type="component" value="Chromosome"/>
</dbReference>
<dbReference type="HOGENOM" id="CLU_965941_0_0_5"/>
<dbReference type="AlphaFoldDB" id="A7HUJ7"/>